<evidence type="ECO:0000313" key="3">
    <source>
        <dbReference type="Proteomes" id="UP000256405"/>
    </source>
</evidence>
<evidence type="ECO:0000313" key="2">
    <source>
        <dbReference type="EMBL" id="REG82532.1"/>
    </source>
</evidence>
<dbReference type="InterPro" id="IPR010235">
    <property type="entry name" value="HepT"/>
</dbReference>
<dbReference type="EMBL" id="QUNF01000021">
    <property type="protein sequence ID" value="REG82532.1"/>
    <property type="molecule type" value="Genomic_DNA"/>
</dbReference>
<protein>
    <submittedName>
        <fullName evidence="2">Nucleotidyltransferase-like protein</fullName>
    </submittedName>
</protein>
<comment type="caution">
    <text evidence="2">The sequence shown here is derived from an EMBL/GenBank/DDBJ whole genome shotgun (WGS) entry which is preliminary data.</text>
</comment>
<dbReference type="GO" id="GO:0016740">
    <property type="term" value="F:transferase activity"/>
    <property type="evidence" value="ECO:0007669"/>
    <property type="project" value="UniProtKB-KW"/>
</dbReference>
<dbReference type="AlphaFoldDB" id="A0A3E0DKB7"/>
<dbReference type="Proteomes" id="UP000256405">
    <property type="component" value="Unassembled WGS sequence"/>
</dbReference>
<accession>A0A3E0DKB7</accession>
<gene>
    <name evidence="2" type="ORF">C8N25_12163</name>
</gene>
<feature type="region of interest" description="Disordered" evidence="1">
    <location>
        <begin position="1"/>
        <end position="25"/>
    </location>
</feature>
<keyword evidence="2" id="KW-0808">Transferase</keyword>
<dbReference type="Gene3D" id="1.20.120.330">
    <property type="entry name" value="Nucleotidyltransferases domain 2"/>
    <property type="match status" value="1"/>
</dbReference>
<organism evidence="2 3">
    <name type="scientific">Algoriphagus antarcticus</name>
    <dbReference type="NCBI Taxonomy" id="238540"/>
    <lineage>
        <taxon>Bacteria</taxon>
        <taxon>Pseudomonadati</taxon>
        <taxon>Bacteroidota</taxon>
        <taxon>Cytophagia</taxon>
        <taxon>Cytophagales</taxon>
        <taxon>Cyclobacteriaceae</taxon>
        <taxon>Algoriphagus</taxon>
    </lineage>
</organism>
<evidence type="ECO:0000256" key="1">
    <source>
        <dbReference type="SAM" id="MobiDB-lite"/>
    </source>
</evidence>
<proteinExistence type="predicted"/>
<reference evidence="2 3" key="1">
    <citation type="submission" date="2018-08" db="EMBL/GenBank/DDBJ databases">
        <title>Genomic Encyclopedia of Archaeal and Bacterial Type Strains, Phase II (KMG-II): from individual species to whole genera.</title>
        <authorList>
            <person name="Goeker M."/>
        </authorList>
    </citation>
    <scope>NUCLEOTIDE SEQUENCE [LARGE SCALE GENOMIC DNA]</scope>
    <source>
        <strain evidence="2 3">DSM 15986</strain>
    </source>
</reference>
<dbReference type="Pfam" id="PF08780">
    <property type="entry name" value="NTase_sub_bind"/>
    <property type="match status" value="1"/>
</dbReference>
<name>A0A3E0DKB7_9BACT</name>
<sequence length="64" mass="7488">MKLITDSEGWSKLKKSREKTSHTYNPETAEEIKELILDLFFKLFSDLQTKLESERSGNQNLLDL</sequence>
<keyword evidence="3" id="KW-1185">Reference proteome</keyword>
<dbReference type="SUPFAM" id="SSF81593">
    <property type="entry name" value="Nucleotidyltransferase substrate binding subunit/domain"/>
    <property type="match status" value="1"/>
</dbReference>